<keyword evidence="6" id="KW-1185">Reference proteome</keyword>
<proteinExistence type="inferred from homology"/>
<evidence type="ECO:0000313" key="5">
    <source>
        <dbReference type="EMBL" id="KEA64805.1"/>
    </source>
</evidence>
<dbReference type="OrthoDB" id="9801912at2"/>
<evidence type="ECO:0000256" key="3">
    <source>
        <dbReference type="SAM" id="SignalP"/>
    </source>
</evidence>
<dbReference type="Gene3D" id="3.40.190.10">
    <property type="entry name" value="Periplasmic binding protein-like II"/>
    <property type="match status" value="1"/>
</dbReference>
<dbReference type="PIRSF" id="PIRSF002741">
    <property type="entry name" value="MppA"/>
    <property type="match status" value="1"/>
</dbReference>
<name>A0A081G200_9GAMM</name>
<dbReference type="PANTHER" id="PTHR30290:SF38">
    <property type="entry name" value="D,D-DIPEPTIDE-BINDING PERIPLASMIC PROTEIN DDPA-RELATED"/>
    <property type="match status" value="1"/>
</dbReference>
<comment type="similarity">
    <text evidence="1">Belongs to the bacterial solute-binding protein 5 family.</text>
</comment>
<dbReference type="PATRIC" id="fig|1232683.4.peg.1248"/>
<dbReference type="eggNOG" id="COG0747">
    <property type="taxonomic scope" value="Bacteria"/>
</dbReference>
<dbReference type="InterPro" id="IPR039424">
    <property type="entry name" value="SBP_5"/>
</dbReference>
<sequence length="493" mass="55253">MIKKLQALLALICLLASAFTATASTRDDIRVGIQLEPPALDPTVTAAAAAGEITYGNVFEGLTMIDGQGQLIPRLASAWSLSSDGLVYTFTLRRDVQFHDGSPFNADVAAYSLRRIIGEGSLNPQKKWFEKISSIETSDRTTLLIHLHQPDSLLPFALALPAAVIVHPDSAATNAAKPIGTGPFRFKSWQKGNRVNLVRNGDYWGKNAILKAASFVFMRSSIGTENMLSEGLIDGLVSVTRATAQFSQRPDYRVIPRRLENKLILAINNGRAPFDNLQVRRALSHAINRNGLLDIYGDDVKPELIGSHLVPSHPAYVDLTKRYAYDPQLAHQMLTDAGVADGRLIKLSLPPTDYGRYGGVRIASDLEAVGFRVELEQVDWKQWLKKVFTDKDYDLTLIMHVEPMDMNIYARDDYYFNYDNTEFKAIWKRVLATRTPHDLNLMLGEAQRKLADDAVNVFLFRRPEENLMHRSLSGFWENSPIPSFVLQDIHWTK</sequence>
<gene>
    <name evidence="5" type="ORF">ADIMK_1258</name>
</gene>
<evidence type="ECO:0000256" key="1">
    <source>
        <dbReference type="ARBA" id="ARBA00005695"/>
    </source>
</evidence>
<dbReference type="EMBL" id="JMQN01000015">
    <property type="protein sequence ID" value="KEA64805.1"/>
    <property type="molecule type" value="Genomic_DNA"/>
</dbReference>
<accession>A0A081G200</accession>
<dbReference type="InterPro" id="IPR030678">
    <property type="entry name" value="Peptide/Ni-bd"/>
</dbReference>
<feature type="chain" id="PRO_5001757610" evidence="3">
    <location>
        <begin position="24"/>
        <end position="493"/>
    </location>
</feature>
<dbReference type="Gene3D" id="3.10.105.10">
    <property type="entry name" value="Dipeptide-binding Protein, Domain 3"/>
    <property type="match status" value="1"/>
</dbReference>
<dbReference type="STRING" id="1232683.ADIMK_1258"/>
<dbReference type="InterPro" id="IPR000914">
    <property type="entry name" value="SBP_5_dom"/>
</dbReference>
<dbReference type="GO" id="GO:0015833">
    <property type="term" value="P:peptide transport"/>
    <property type="evidence" value="ECO:0007669"/>
    <property type="project" value="TreeGrafter"/>
</dbReference>
<dbReference type="PANTHER" id="PTHR30290">
    <property type="entry name" value="PERIPLASMIC BINDING COMPONENT OF ABC TRANSPORTER"/>
    <property type="match status" value="1"/>
</dbReference>
<evidence type="ECO:0000259" key="4">
    <source>
        <dbReference type="Pfam" id="PF00496"/>
    </source>
</evidence>
<organism evidence="5 6">
    <name type="scientific">Marinobacterium lacunae</name>
    <dbReference type="NCBI Taxonomy" id="1232683"/>
    <lineage>
        <taxon>Bacteria</taxon>
        <taxon>Pseudomonadati</taxon>
        <taxon>Pseudomonadota</taxon>
        <taxon>Gammaproteobacteria</taxon>
        <taxon>Oceanospirillales</taxon>
        <taxon>Oceanospirillaceae</taxon>
        <taxon>Marinobacterium</taxon>
    </lineage>
</organism>
<dbReference type="AlphaFoldDB" id="A0A081G200"/>
<dbReference type="GO" id="GO:0030288">
    <property type="term" value="C:outer membrane-bounded periplasmic space"/>
    <property type="evidence" value="ECO:0007669"/>
    <property type="project" value="UniProtKB-ARBA"/>
</dbReference>
<feature type="domain" description="Solute-binding protein family 5" evidence="4">
    <location>
        <begin position="71"/>
        <end position="399"/>
    </location>
</feature>
<protein>
    <submittedName>
        <fullName evidence="5">Dipeptide-binding ABC transporter, periplasmic substrate-binding component</fullName>
    </submittedName>
</protein>
<dbReference type="GO" id="GO:1904680">
    <property type="term" value="F:peptide transmembrane transporter activity"/>
    <property type="evidence" value="ECO:0007669"/>
    <property type="project" value="TreeGrafter"/>
</dbReference>
<comment type="caution">
    <text evidence="5">The sequence shown here is derived from an EMBL/GenBank/DDBJ whole genome shotgun (WGS) entry which is preliminary data.</text>
</comment>
<dbReference type="GO" id="GO:0043190">
    <property type="term" value="C:ATP-binding cassette (ABC) transporter complex"/>
    <property type="evidence" value="ECO:0007669"/>
    <property type="project" value="InterPro"/>
</dbReference>
<dbReference type="SUPFAM" id="SSF53850">
    <property type="entry name" value="Periplasmic binding protein-like II"/>
    <property type="match status" value="1"/>
</dbReference>
<keyword evidence="2 3" id="KW-0732">Signal</keyword>
<dbReference type="Proteomes" id="UP000028252">
    <property type="component" value="Unassembled WGS sequence"/>
</dbReference>
<dbReference type="RefSeq" id="WP_036185016.1">
    <property type="nucleotide sequence ID" value="NZ_JMQN01000015.1"/>
</dbReference>
<feature type="signal peptide" evidence="3">
    <location>
        <begin position="1"/>
        <end position="23"/>
    </location>
</feature>
<reference evidence="5 6" key="1">
    <citation type="submission" date="2014-04" db="EMBL/GenBank/DDBJ databases">
        <title>Marinobacterium kochiensis sp. nov., isolated from sediment sample collected from Kochi backwaters in Kerala, India.</title>
        <authorList>
            <person name="Singh A."/>
            <person name="Pinnaka A.K."/>
        </authorList>
    </citation>
    <scope>NUCLEOTIDE SEQUENCE [LARGE SCALE GENOMIC DNA]</scope>
    <source>
        <strain evidence="5 6">AK27</strain>
    </source>
</reference>
<evidence type="ECO:0000256" key="2">
    <source>
        <dbReference type="ARBA" id="ARBA00022729"/>
    </source>
</evidence>
<dbReference type="Pfam" id="PF00496">
    <property type="entry name" value="SBP_bac_5"/>
    <property type="match status" value="1"/>
</dbReference>
<evidence type="ECO:0000313" key="6">
    <source>
        <dbReference type="Proteomes" id="UP000028252"/>
    </source>
</evidence>